<keyword evidence="4" id="KW-0547">Nucleotide-binding</keyword>
<name>H6RPC5_BLASD</name>
<dbReference type="Pfam" id="PF00781">
    <property type="entry name" value="DAGK_cat"/>
    <property type="match status" value="1"/>
</dbReference>
<evidence type="ECO:0000256" key="7">
    <source>
        <dbReference type="ARBA" id="ARBA00023209"/>
    </source>
</evidence>
<dbReference type="HOGENOM" id="CLU_045532_0_1_11"/>
<dbReference type="SUPFAM" id="SSF111331">
    <property type="entry name" value="NAD kinase/diacylglycerol kinase-like"/>
    <property type="match status" value="1"/>
</dbReference>
<comment type="cofactor">
    <cofactor evidence="1">
        <name>Mg(2+)</name>
        <dbReference type="ChEBI" id="CHEBI:18420"/>
    </cofactor>
</comment>
<organism evidence="10 11">
    <name type="scientific">Blastococcus saxobsidens (strain DD2)</name>
    <dbReference type="NCBI Taxonomy" id="1146883"/>
    <lineage>
        <taxon>Bacteria</taxon>
        <taxon>Bacillati</taxon>
        <taxon>Actinomycetota</taxon>
        <taxon>Actinomycetes</taxon>
        <taxon>Geodermatophilales</taxon>
        <taxon>Geodermatophilaceae</taxon>
        <taxon>Blastococcus</taxon>
    </lineage>
</organism>
<dbReference type="EMBL" id="FO117623">
    <property type="protein sequence ID" value="CCG03984.1"/>
    <property type="molecule type" value="Genomic_DNA"/>
</dbReference>
<keyword evidence="7" id="KW-0444">Lipid biosynthesis</keyword>
<reference evidence="11" key="2">
    <citation type="submission" date="2012-02" db="EMBL/GenBank/DDBJ databases">
        <title>Complete genome sequence of Blastococcus saxobsidens strain DD2.</title>
        <authorList>
            <person name="Genoscope."/>
        </authorList>
    </citation>
    <scope>NUCLEOTIDE SEQUENCE [LARGE SCALE GENOMIC DNA]</scope>
    <source>
        <strain evidence="11">DD2</strain>
    </source>
</reference>
<dbReference type="GO" id="GO:0005524">
    <property type="term" value="F:ATP binding"/>
    <property type="evidence" value="ECO:0007669"/>
    <property type="project" value="UniProtKB-KW"/>
</dbReference>
<evidence type="ECO:0000256" key="3">
    <source>
        <dbReference type="ARBA" id="ARBA00022679"/>
    </source>
</evidence>
<evidence type="ECO:0000313" key="10">
    <source>
        <dbReference type="EMBL" id="CCG03984.1"/>
    </source>
</evidence>
<gene>
    <name evidence="10" type="ordered locus">BLASA_3115</name>
</gene>
<accession>H6RPC5</accession>
<keyword evidence="6" id="KW-0067">ATP-binding</keyword>
<dbReference type="GO" id="GO:0008654">
    <property type="term" value="P:phospholipid biosynthetic process"/>
    <property type="evidence" value="ECO:0007669"/>
    <property type="project" value="UniProtKB-KW"/>
</dbReference>
<dbReference type="Pfam" id="PF19279">
    <property type="entry name" value="YegS_C"/>
    <property type="match status" value="1"/>
</dbReference>
<dbReference type="OrthoDB" id="142078at2"/>
<evidence type="ECO:0000256" key="6">
    <source>
        <dbReference type="ARBA" id="ARBA00022840"/>
    </source>
</evidence>
<dbReference type="GO" id="GO:0016301">
    <property type="term" value="F:kinase activity"/>
    <property type="evidence" value="ECO:0007669"/>
    <property type="project" value="UniProtKB-KW"/>
</dbReference>
<dbReference type="KEGG" id="bsd:BLASA_3115"/>
<evidence type="ECO:0000259" key="9">
    <source>
        <dbReference type="PROSITE" id="PS50146"/>
    </source>
</evidence>
<dbReference type="PANTHER" id="PTHR12358:SF54">
    <property type="entry name" value="SPHINGOSINE KINASE RELATED PROTEIN"/>
    <property type="match status" value="1"/>
</dbReference>
<evidence type="ECO:0000256" key="2">
    <source>
        <dbReference type="ARBA" id="ARBA00005983"/>
    </source>
</evidence>
<dbReference type="Gene3D" id="2.60.200.40">
    <property type="match status" value="1"/>
</dbReference>
<dbReference type="RefSeq" id="WP_014376864.1">
    <property type="nucleotide sequence ID" value="NC_016943.1"/>
</dbReference>
<dbReference type="Gene3D" id="3.40.50.10330">
    <property type="entry name" value="Probable inorganic polyphosphate/atp-NAD kinase, domain 1"/>
    <property type="match status" value="1"/>
</dbReference>
<keyword evidence="8" id="KW-1208">Phospholipid metabolism</keyword>
<dbReference type="SMART" id="SM00046">
    <property type="entry name" value="DAGKc"/>
    <property type="match status" value="1"/>
</dbReference>
<keyword evidence="3" id="KW-0808">Transferase</keyword>
<keyword evidence="7" id="KW-0594">Phospholipid biosynthesis</keyword>
<dbReference type="STRING" id="1146883.BLASA_3115"/>
<evidence type="ECO:0000256" key="8">
    <source>
        <dbReference type="ARBA" id="ARBA00023264"/>
    </source>
</evidence>
<dbReference type="InterPro" id="IPR045540">
    <property type="entry name" value="YegS/DAGK_C"/>
</dbReference>
<dbReference type="AlphaFoldDB" id="H6RPC5"/>
<evidence type="ECO:0000256" key="5">
    <source>
        <dbReference type="ARBA" id="ARBA00022777"/>
    </source>
</evidence>
<dbReference type="Proteomes" id="UP000007517">
    <property type="component" value="Chromosome"/>
</dbReference>
<evidence type="ECO:0000313" key="11">
    <source>
        <dbReference type="Proteomes" id="UP000007517"/>
    </source>
</evidence>
<dbReference type="InterPro" id="IPR016064">
    <property type="entry name" value="NAD/diacylglycerol_kinase_sf"/>
</dbReference>
<dbReference type="eggNOG" id="COG1597">
    <property type="taxonomic scope" value="Bacteria"/>
</dbReference>
<protein>
    <submittedName>
        <fullName evidence="10">Diacylglycerol kinase</fullName>
    </submittedName>
</protein>
<dbReference type="InterPro" id="IPR001206">
    <property type="entry name" value="Diacylglycerol_kinase_cat_dom"/>
</dbReference>
<dbReference type="PANTHER" id="PTHR12358">
    <property type="entry name" value="SPHINGOSINE KINASE"/>
    <property type="match status" value="1"/>
</dbReference>
<dbReference type="InterPro" id="IPR050187">
    <property type="entry name" value="Lipid_Phosphate_FormReg"/>
</dbReference>
<keyword evidence="5 10" id="KW-0418">Kinase</keyword>
<proteinExistence type="inferred from homology"/>
<keyword evidence="7" id="KW-0443">Lipid metabolism</keyword>
<evidence type="ECO:0000256" key="4">
    <source>
        <dbReference type="ARBA" id="ARBA00022741"/>
    </source>
</evidence>
<sequence>MRDTPALLLVVNRAAGTAQDDAVEAALTELRTGADVVVAATGSATELDDVLKSNDGRRIVALGGDGSVHAVVAALDRLGLLAPHEPIGIIACGTGNDLARSLGLPLDPVEGAAAVLAGTARRIDLLRDDAGGIVVNAVHAGVGAEAAAEAVRLKGRLGAAAYPLGAAIAGLSGSGWNLRVEIDGRIATSGEWAADGSCAVLMLGVCNGRTIGGGSALAPDAEPDDGLLDVVVSTATGPAARVAFGAALATGRHADRPDVLVARGREVRISGAAVAVDADGELGEMGGARTWRVEPAAWSVLVPG</sequence>
<dbReference type="PROSITE" id="PS50146">
    <property type="entry name" value="DAGK"/>
    <property type="match status" value="1"/>
</dbReference>
<feature type="domain" description="DAGKc" evidence="9">
    <location>
        <begin position="2"/>
        <end position="132"/>
    </location>
</feature>
<dbReference type="InterPro" id="IPR017438">
    <property type="entry name" value="ATP-NAD_kinase_N"/>
</dbReference>
<comment type="similarity">
    <text evidence="2">Belongs to the diacylglycerol/lipid kinase family.</text>
</comment>
<reference evidence="10 11" key="1">
    <citation type="journal article" date="2012" name="J. Bacteriol.">
        <title>Genome Sequence of Blastococcus saxobsidens DD2, a Stone-Inhabiting Bacterium.</title>
        <authorList>
            <person name="Chouaia B."/>
            <person name="Crotti E."/>
            <person name="Brusetti L."/>
            <person name="Daffonchio D."/>
            <person name="Essoussi I."/>
            <person name="Nouioui I."/>
            <person name="Sbissi I."/>
            <person name="Ghodhbane-Gtari F."/>
            <person name="Gtari M."/>
            <person name="Vacherie B."/>
            <person name="Barbe V."/>
            <person name="Medigue C."/>
            <person name="Gury J."/>
            <person name="Pujic P."/>
            <person name="Normand P."/>
        </authorList>
    </citation>
    <scope>NUCLEOTIDE SEQUENCE [LARGE SCALE GENOMIC DNA]</scope>
    <source>
        <strain evidence="10 11">DD2</strain>
    </source>
</reference>
<evidence type="ECO:0000256" key="1">
    <source>
        <dbReference type="ARBA" id="ARBA00001946"/>
    </source>
</evidence>
<keyword evidence="11" id="KW-1185">Reference proteome</keyword>